<dbReference type="PROSITE" id="PS51351">
    <property type="entry name" value="TFIIE_BETA_C"/>
    <property type="match status" value="1"/>
</dbReference>
<dbReference type="OMA" id="RSNITRW"/>
<dbReference type="GO" id="GO:0001097">
    <property type="term" value="F:TFIIH-class transcription factor complex binding"/>
    <property type="evidence" value="ECO:0007669"/>
    <property type="project" value="TreeGrafter"/>
</dbReference>
<comment type="function">
    <text evidence="6 7">Recruits TFIIH to the initiation complex and stimulates the RNA polymerase II C-terminal domain kinase and DNA-dependent ATPase activities of TFIIH. Both TFIIH and TFIIE are required for promoter clearance by RNA polymerase.</text>
</comment>
<sequence>MSLNEQLNNFKKQQVKCQSTLSSIASSRAAHPPSSSSRRPVPAAISQKPLAAAGGPVKFSSDTERLQLINSIRKAPVGAQMKRVIDLLMKTREAFTPEQINEACYVDMLANKAVFDSMRKNPKAHYDGRRFSYKAEHNVKDKKQLLSLINKYPDGIAVIDLKDAYPNVMEDLQALKASEDIWLLSNSQEEIAYPNDFKCDIKVDDDFKALFRDIEVPEDMLEVEKELRKNGLKPATDTAARRAADQKHGVLMTKSKDKKKKKKQEISKRTKLTNAHMPELFQSINASSSRN</sequence>
<feature type="compositionally biased region" description="Basic and acidic residues" evidence="8">
    <location>
        <begin position="239"/>
        <end position="248"/>
    </location>
</feature>
<evidence type="ECO:0000256" key="2">
    <source>
        <dbReference type="ARBA" id="ARBA00023015"/>
    </source>
</evidence>
<evidence type="ECO:0000256" key="4">
    <source>
        <dbReference type="ARBA" id="ARBA00023163"/>
    </source>
</evidence>
<dbReference type="InterPro" id="IPR016656">
    <property type="entry name" value="TFIIE-bsu"/>
</dbReference>
<dbReference type="PANTHER" id="PTHR12716:SF8">
    <property type="entry name" value="TRANSCRIPTION INITIATION FACTOR IIE SUBUNIT BETA"/>
    <property type="match status" value="1"/>
</dbReference>
<dbReference type="GO" id="GO:0005673">
    <property type="term" value="C:transcription factor TFIIE complex"/>
    <property type="evidence" value="ECO:0007669"/>
    <property type="project" value="UniProtKB-UniRule"/>
</dbReference>
<dbReference type="PANTHER" id="PTHR12716">
    <property type="entry name" value="TRANSCRIPTION INITIATION FACTOR IIE, BETA SUBUNIT"/>
    <property type="match status" value="1"/>
</dbReference>
<dbReference type="eggNOG" id="KOG3095">
    <property type="taxonomic scope" value="Eukaryota"/>
</dbReference>
<dbReference type="Pfam" id="PF18121">
    <property type="entry name" value="TFA2_Winged_2"/>
    <property type="match status" value="1"/>
</dbReference>
<keyword evidence="4 7" id="KW-0804">Transcription</keyword>
<evidence type="ECO:0000256" key="5">
    <source>
        <dbReference type="ARBA" id="ARBA00023242"/>
    </source>
</evidence>
<evidence type="ECO:0000256" key="7">
    <source>
        <dbReference type="PIRNR" id="PIRNR016398"/>
    </source>
</evidence>
<dbReference type="STRING" id="72664.V4MIW3"/>
<comment type="subunit">
    <text evidence="7">Tetramer of two alpha and two beta chains.</text>
</comment>
<name>V4MIW3_EUTSA</name>
<dbReference type="InterPro" id="IPR003166">
    <property type="entry name" value="TFIIE_bsu_DNA-bd"/>
</dbReference>
<evidence type="ECO:0000256" key="1">
    <source>
        <dbReference type="ARBA" id="ARBA00004123"/>
    </source>
</evidence>
<feature type="region of interest" description="Disordered" evidence="8">
    <location>
        <begin position="232"/>
        <end position="291"/>
    </location>
</feature>
<feature type="region of interest" description="Disordered" evidence="8">
    <location>
        <begin position="21"/>
        <end position="43"/>
    </location>
</feature>
<dbReference type="InterPro" id="IPR040501">
    <property type="entry name" value="TFA2_Winged_2"/>
</dbReference>
<dbReference type="KEGG" id="eus:EUTSA_v10025896mg"/>
<comment type="similarity">
    <text evidence="7">Belongs to the TFIIE beta subunit family.</text>
</comment>
<evidence type="ECO:0000256" key="6">
    <source>
        <dbReference type="ARBA" id="ARBA00025581"/>
    </source>
</evidence>
<gene>
    <name evidence="10" type="ORF">EUTSA_v10025896mg</name>
</gene>
<keyword evidence="2 7" id="KW-0805">Transcription regulation</keyword>
<dbReference type="AlphaFoldDB" id="V4MIW3"/>
<keyword evidence="3 7" id="KW-0238">DNA-binding</keyword>
<dbReference type="EMBL" id="KI517384">
    <property type="protein sequence ID" value="ESQ55333.1"/>
    <property type="molecule type" value="Genomic_DNA"/>
</dbReference>
<proteinExistence type="inferred from homology"/>
<dbReference type="OrthoDB" id="3907302at2759"/>
<protein>
    <recommendedName>
        <fullName evidence="7">Transcription initiation factor IIE subunit beta</fullName>
    </recommendedName>
</protein>
<keyword evidence="11" id="KW-1185">Reference proteome</keyword>
<evidence type="ECO:0000313" key="11">
    <source>
        <dbReference type="Proteomes" id="UP000030689"/>
    </source>
</evidence>
<comment type="subcellular location">
    <subcellularLocation>
        <location evidence="1 7">Nucleus</location>
    </subcellularLocation>
</comment>
<feature type="domain" description="TFIIE beta" evidence="9">
    <location>
        <begin position="65"/>
        <end position="140"/>
    </location>
</feature>
<evidence type="ECO:0000259" key="9">
    <source>
        <dbReference type="PROSITE" id="PS51351"/>
    </source>
</evidence>
<dbReference type="GO" id="GO:0003677">
    <property type="term" value="F:DNA binding"/>
    <property type="evidence" value="ECO:0007669"/>
    <property type="project" value="UniProtKB-UniRule"/>
</dbReference>
<accession>V4MIW3</accession>
<organism evidence="10 11">
    <name type="scientific">Eutrema salsugineum</name>
    <name type="common">Saltwater cress</name>
    <name type="synonym">Sisymbrium salsugineum</name>
    <dbReference type="NCBI Taxonomy" id="72664"/>
    <lineage>
        <taxon>Eukaryota</taxon>
        <taxon>Viridiplantae</taxon>
        <taxon>Streptophyta</taxon>
        <taxon>Embryophyta</taxon>
        <taxon>Tracheophyta</taxon>
        <taxon>Spermatophyta</taxon>
        <taxon>Magnoliopsida</taxon>
        <taxon>eudicotyledons</taxon>
        <taxon>Gunneridae</taxon>
        <taxon>Pentapetalae</taxon>
        <taxon>rosids</taxon>
        <taxon>malvids</taxon>
        <taxon>Brassicales</taxon>
        <taxon>Brassicaceae</taxon>
        <taxon>Eutremeae</taxon>
        <taxon>Eutrema</taxon>
    </lineage>
</organism>
<dbReference type="GO" id="GO:0006367">
    <property type="term" value="P:transcription initiation at RNA polymerase II promoter"/>
    <property type="evidence" value="ECO:0007669"/>
    <property type="project" value="UniProtKB-UniRule"/>
</dbReference>
<feature type="compositionally biased region" description="Polar residues" evidence="8">
    <location>
        <begin position="282"/>
        <end position="291"/>
    </location>
</feature>
<dbReference type="Gramene" id="ESQ55333">
    <property type="protein sequence ID" value="ESQ55333"/>
    <property type="gene ID" value="EUTSA_v10025896mg"/>
</dbReference>
<dbReference type="Proteomes" id="UP000030689">
    <property type="component" value="Unassembled WGS sequence"/>
</dbReference>
<evidence type="ECO:0000256" key="8">
    <source>
        <dbReference type="SAM" id="MobiDB-lite"/>
    </source>
</evidence>
<feature type="compositionally biased region" description="Low complexity" evidence="8">
    <location>
        <begin position="22"/>
        <end position="43"/>
    </location>
</feature>
<keyword evidence="5 7" id="KW-0539">Nucleus</keyword>
<dbReference type="PIRSF" id="PIRSF016398">
    <property type="entry name" value="TFIIE-beta"/>
    <property type="match status" value="1"/>
</dbReference>
<evidence type="ECO:0000256" key="3">
    <source>
        <dbReference type="ARBA" id="ARBA00023125"/>
    </source>
</evidence>
<dbReference type="Gramene" id="ESQ55332">
    <property type="protein sequence ID" value="ESQ55332"/>
    <property type="gene ID" value="EUTSA_v10025896mg"/>
</dbReference>
<dbReference type="EMBL" id="KI517384">
    <property type="protein sequence ID" value="ESQ55332.1"/>
    <property type="molecule type" value="Genomic_DNA"/>
</dbReference>
<reference evidence="10 11" key="1">
    <citation type="journal article" date="2013" name="Front. Plant Sci.">
        <title>The Reference Genome of the Halophytic Plant Eutrema salsugineum.</title>
        <authorList>
            <person name="Yang R."/>
            <person name="Jarvis D.E."/>
            <person name="Chen H."/>
            <person name="Beilstein M.A."/>
            <person name="Grimwood J."/>
            <person name="Jenkins J."/>
            <person name="Shu S."/>
            <person name="Prochnik S."/>
            <person name="Xin M."/>
            <person name="Ma C."/>
            <person name="Schmutz J."/>
            <person name="Wing R.A."/>
            <person name="Mitchell-Olds T."/>
            <person name="Schumaker K.S."/>
            <person name="Wang X."/>
        </authorList>
    </citation>
    <scope>NUCLEOTIDE SEQUENCE [LARGE SCALE GENOMIC DNA]</scope>
</reference>
<evidence type="ECO:0000313" key="10">
    <source>
        <dbReference type="EMBL" id="ESQ55332.1"/>
    </source>
</evidence>